<dbReference type="AlphaFoldDB" id="A0A7J0A7Z0"/>
<protein>
    <submittedName>
        <fullName evidence="1">Uncharacterized protein</fullName>
    </submittedName>
</protein>
<name>A0A7J0A7Z0_9BACE</name>
<comment type="caution">
    <text evidence="1">The sequence shown here is derived from an EMBL/GenBank/DDBJ whole genome shotgun (WGS) entry which is preliminary data.</text>
</comment>
<reference evidence="1 2" key="1">
    <citation type="journal article" date="2020" name="Microbiome">
        <title>Single-cell genomics of uncultured bacteria reveals dietary fiber responders in the mouse gut microbiota.</title>
        <authorList>
            <person name="Chijiiwa R."/>
            <person name="Hosokawa M."/>
            <person name="Kogawa M."/>
            <person name="Nishikawa Y."/>
            <person name="Ide K."/>
            <person name="Sakanashi C."/>
            <person name="Takahashi K."/>
            <person name="Takeyama H."/>
        </authorList>
    </citation>
    <scope>NUCLEOTIDE SEQUENCE [LARGE SCALE GENOMIC DNA]</scope>
    <source>
        <strain evidence="1">IMSAGC_001</strain>
    </source>
</reference>
<dbReference type="Proteomes" id="UP000491181">
    <property type="component" value="Unassembled WGS sequence"/>
</dbReference>
<evidence type="ECO:0000313" key="1">
    <source>
        <dbReference type="EMBL" id="GFH88495.1"/>
    </source>
</evidence>
<gene>
    <name evidence="1" type="ORF">IMSAGC001_03938</name>
</gene>
<dbReference type="EMBL" id="BLLS01000228">
    <property type="protein sequence ID" value="GFH88495.1"/>
    <property type="molecule type" value="Genomic_DNA"/>
</dbReference>
<organism evidence="1 2">
    <name type="scientific">Bacteroides acidifaciens</name>
    <dbReference type="NCBI Taxonomy" id="85831"/>
    <lineage>
        <taxon>Bacteria</taxon>
        <taxon>Pseudomonadati</taxon>
        <taxon>Bacteroidota</taxon>
        <taxon>Bacteroidia</taxon>
        <taxon>Bacteroidales</taxon>
        <taxon>Bacteroidaceae</taxon>
        <taxon>Bacteroides</taxon>
    </lineage>
</organism>
<evidence type="ECO:0000313" key="2">
    <source>
        <dbReference type="Proteomes" id="UP000491181"/>
    </source>
</evidence>
<proteinExistence type="predicted"/>
<sequence>MIIRSTNVIFPFHIYGTKGKQLWNELMSITKTLTYVNRKNIVALLITSLTLSQLLVQISRRHSQ</sequence>
<accession>A0A7J0A7Z0</accession>